<dbReference type="GO" id="GO:0015031">
    <property type="term" value="P:protein transport"/>
    <property type="evidence" value="ECO:0007669"/>
    <property type="project" value="UniProtKB-KW"/>
</dbReference>
<keyword evidence="7" id="KW-0653">Protein transport</keyword>
<dbReference type="PANTHER" id="PTHR23284:SF2">
    <property type="entry name" value="SEC12-LIKE PROTEIN 1"/>
    <property type="match status" value="1"/>
</dbReference>
<keyword evidence="8 10" id="KW-1133">Transmembrane helix</keyword>
<evidence type="ECO:0000256" key="1">
    <source>
        <dbReference type="ARBA" id="ARBA00004389"/>
    </source>
</evidence>
<comment type="subcellular location">
    <subcellularLocation>
        <location evidence="1">Endoplasmic reticulum membrane</location>
        <topology evidence="1">Single-pass membrane protein</topology>
    </subcellularLocation>
</comment>
<evidence type="ECO:0000256" key="9">
    <source>
        <dbReference type="ARBA" id="ARBA00023136"/>
    </source>
</evidence>
<dbReference type="Proteomes" id="UP001605036">
    <property type="component" value="Unassembled WGS sequence"/>
</dbReference>
<proteinExistence type="predicted"/>
<dbReference type="InterPro" id="IPR015943">
    <property type="entry name" value="WD40/YVTN_repeat-like_dom_sf"/>
</dbReference>
<dbReference type="InterPro" id="IPR011047">
    <property type="entry name" value="Quinoprotein_ADH-like_sf"/>
</dbReference>
<sequence>MARSMPAGPSKDGSLYVCGAWATHHRIEKEIADHVFLGRLANEEKEPGLVLSRYDSHAGTLSKPKAEFLTEDGAPLKIAVHPGGDGVIVSFEDSCSMYEWEEFDENDIRSAKGSLELRLKLAAAERLIGGLEDVGRQRCLTFSQDGSFFASGGEDGCIRVFEWPTMDVILDIPRAQQNIKDMDISLDSAFLATTSENSPCRIWDISSGSGLLNTLPYETGEKFGFCRFSRDGMKPFLFVTMTKDKSGYVGVWDMATWKRLGSKKFQDEPITALATSHHGKRLAIGSQTGDISIIEVNKMEVHQRVRFAHLASVQSLEFAPNDKAILSLSVDSSARVSPIDLSHEWKEWQVWLVLAAMMVGSMFLFYMLYAFGDSFWQFPMGRDQPFRPPREALGYDDLVDYKTDL</sequence>
<evidence type="ECO:0000256" key="6">
    <source>
        <dbReference type="ARBA" id="ARBA00022824"/>
    </source>
</evidence>
<evidence type="ECO:0000256" key="5">
    <source>
        <dbReference type="ARBA" id="ARBA00022737"/>
    </source>
</evidence>
<name>A0ABD1XX93_9MARC</name>
<keyword evidence="5" id="KW-0677">Repeat</keyword>
<dbReference type="AlphaFoldDB" id="A0ABD1XX93"/>
<evidence type="ECO:0000256" key="7">
    <source>
        <dbReference type="ARBA" id="ARBA00022927"/>
    </source>
</evidence>
<accession>A0ABD1XX93</accession>
<evidence type="ECO:0000256" key="2">
    <source>
        <dbReference type="ARBA" id="ARBA00022448"/>
    </source>
</evidence>
<evidence type="ECO:0000256" key="4">
    <source>
        <dbReference type="ARBA" id="ARBA00022692"/>
    </source>
</evidence>
<keyword evidence="2" id="KW-0813">Transport</keyword>
<reference evidence="11 12" key="1">
    <citation type="submission" date="2024-09" db="EMBL/GenBank/DDBJ databases">
        <title>Chromosome-scale assembly of Riccia fluitans.</title>
        <authorList>
            <person name="Paukszto L."/>
            <person name="Sawicki J."/>
            <person name="Karawczyk K."/>
            <person name="Piernik-Szablinska J."/>
            <person name="Szczecinska M."/>
            <person name="Mazdziarz M."/>
        </authorList>
    </citation>
    <scope>NUCLEOTIDE SEQUENCE [LARGE SCALE GENOMIC DNA]</scope>
    <source>
        <strain evidence="11">Rf_01</strain>
        <tissue evidence="11">Aerial parts of the thallus</tissue>
    </source>
</reference>
<evidence type="ECO:0000313" key="11">
    <source>
        <dbReference type="EMBL" id="KAL2613248.1"/>
    </source>
</evidence>
<evidence type="ECO:0000256" key="8">
    <source>
        <dbReference type="ARBA" id="ARBA00022989"/>
    </source>
</evidence>
<keyword evidence="4 10" id="KW-0812">Transmembrane</keyword>
<comment type="caution">
    <text evidence="11">The sequence shown here is derived from an EMBL/GenBank/DDBJ whole genome shotgun (WGS) entry which is preliminary data.</text>
</comment>
<keyword evidence="3" id="KW-0853">WD repeat</keyword>
<dbReference type="PANTHER" id="PTHR23284">
    <property type="entry name" value="PROLACTIN REGULATORY ELEMENT BINDING PROTEIN"/>
    <property type="match status" value="1"/>
</dbReference>
<keyword evidence="6" id="KW-0256">Endoplasmic reticulum</keyword>
<dbReference type="EMBL" id="JBHFFA010000007">
    <property type="protein sequence ID" value="KAL2613248.1"/>
    <property type="molecule type" value="Genomic_DNA"/>
</dbReference>
<dbReference type="GO" id="GO:0005789">
    <property type="term" value="C:endoplasmic reticulum membrane"/>
    <property type="evidence" value="ECO:0007669"/>
    <property type="project" value="UniProtKB-SubCell"/>
</dbReference>
<keyword evidence="12" id="KW-1185">Reference proteome</keyword>
<dbReference type="SUPFAM" id="SSF50998">
    <property type="entry name" value="Quinoprotein alcohol dehydrogenase-like"/>
    <property type="match status" value="1"/>
</dbReference>
<dbReference type="InterPro" id="IPR045260">
    <property type="entry name" value="Sec12-like"/>
</dbReference>
<organism evidence="11 12">
    <name type="scientific">Riccia fluitans</name>
    <dbReference type="NCBI Taxonomy" id="41844"/>
    <lineage>
        <taxon>Eukaryota</taxon>
        <taxon>Viridiplantae</taxon>
        <taxon>Streptophyta</taxon>
        <taxon>Embryophyta</taxon>
        <taxon>Marchantiophyta</taxon>
        <taxon>Marchantiopsida</taxon>
        <taxon>Marchantiidae</taxon>
        <taxon>Marchantiales</taxon>
        <taxon>Ricciaceae</taxon>
        <taxon>Riccia</taxon>
    </lineage>
</organism>
<keyword evidence="9 10" id="KW-0472">Membrane</keyword>
<dbReference type="Gene3D" id="2.130.10.10">
    <property type="entry name" value="YVTN repeat-like/Quinoprotein amine dehydrogenase"/>
    <property type="match status" value="1"/>
</dbReference>
<protein>
    <submittedName>
        <fullName evidence="11">Uncharacterized protein</fullName>
    </submittedName>
</protein>
<evidence type="ECO:0000256" key="3">
    <source>
        <dbReference type="ARBA" id="ARBA00022574"/>
    </source>
</evidence>
<feature type="transmembrane region" description="Helical" evidence="10">
    <location>
        <begin position="348"/>
        <end position="372"/>
    </location>
</feature>
<gene>
    <name evidence="11" type="ORF">R1flu_024940</name>
</gene>
<dbReference type="InterPro" id="IPR001680">
    <property type="entry name" value="WD40_rpt"/>
</dbReference>
<evidence type="ECO:0000313" key="12">
    <source>
        <dbReference type="Proteomes" id="UP001605036"/>
    </source>
</evidence>
<dbReference type="Pfam" id="PF00400">
    <property type="entry name" value="WD40"/>
    <property type="match status" value="1"/>
</dbReference>
<evidence type="ECO:0000256" key="10">
    <source>
        <dbReference type="SAM" id="Phobius"/>
    </source>
</evidence>
<dbReference type="SMART" id="SM00320">
    <property type="entry name" value="WD40"/>
    <property type="match status" value="4"/>
</dbReference>